<evidence type="ECO:0000313" key="2">
    <source>
        <dbReference type="Proteomes" id="UP000184268"/>
    </source>
</evidence>
<protein>
    <submittedName>
        <fullName evidence="1">Uncharacterized protein</fullName>
    </submittedName>
</protein>
<dbReference type="RefSeq" id="WP_067655472.1">
    <property type="nucleotide sequence ID" value="NZ_FQXG01000003.1"/>
</dbReference>
<gene>
    <name evidence="1" type="ORF">SAMN02745129_2456</name>
</gene>
<sequence>MRYPKTAKEIMDFQLHGRLPKESPTPETPLRALLAAIYPRDRSRLGAIQLGPELGFNCRLVFDNAEQLLRWLGHNQTVRNNAPLAYQSHQDSRVSKVTLAMLNKHLVKPMDDKTFKDISHSLKRQGFL</sequence>
<proteinExistence type="predicted"/>
<dbReference type="EMBL" id="FQXG01000003">
    <property type="protein sequence ID" value="SHH59370.1"/>
    <property type="molecule type" value="Genomic_DNA"/>
</dbReference>
<dbReference type="STRING" id="299255.SAMN02745129_2456"/>
<reference evidence="1 2" key="1">
    <citation type="submission" date="2016-11" db="EMBL/GenBank/DDBJ databases">
        <authorList>
            <person name="Jaros S."/>
            <person name="Januszkiewicz K."/>
            <person name="Wedrychowicz H."/>
        </authorList>
    </citation>
    <scope>NUCLEOTIDE SEQUENCE [LARGE SCALE GENOMIC DNA]</scope>
    <source>
        <strain evidence="1 2">DSM 16917</strain>
    </source>
</reference>
<dbReference type="Proteomes" id="UP000184268">
    <property type="component" value="Unassembled WGS sequence"/>
</dbReference>
<accession>A0A1M5U8W3</accession>
<dbReference type="AlphaFoldDB" id="A0A1M5U8W3"/>
<keyword evidence="2" id="KW-1185">Reference proteome</keyword>
<organism evidence="1 2">
    <name type="scientific">Ferrimonas marina</name>
    <dbReference type="NCBI Taxonomy" id="299255"/>
    <lineage>
        <taxon>Bacteria</taxon>
        <taxon>Pseudomonadati</taxon>
        <taxon>Pseudomonadota</taxon>
        <taxon>Gammaproteobacteria</taxon>
        <taxon>Alteromonadales</taxon>
        <taxon>Ferrimonadaceae</taxon>
        <taxon>Ferrimonas</taxon>
    </lineage>
</organism>
<name>A0A1M5U8W3_9GAMM</name>
<evidence type="ECO:0000313" key="1">
    <source>
        <dbReference type="EMBL" id="SHH59370.1"/>
    </source>
</evidence>
<dbReference type="OrthoDB" id="7068611at2"/>